<organism evidence="3 4">
    <name type="scientific">Solanum commersonii</name>
    <name type="common">Commerson's wild potato</name>
    <name type="synonym">Commerson's nightshade</name>
    <dbReference type="NCBI Taxonomy" id="4109"/>
    <lineage>
        <taxon>Eukaryota</taxon>
        <taxon>Viridiplantae</taxon>
        <taxon>Streptophyta</taxon>
        <taxon>Embryophyta</taxon>
        <taxon>Tracheophyta</taxon>
        <taxon>Spermatophyta</taxon>
        <taxon>Magnoliopsida</taxon>
        <taxon>eudicotyledons</taxon>
        <taxon>Gunneridae</taxon>
        <taxon>Pentapetalae</taxon>
        <taxon>asterids</taxon>
        <taxon>lamiids</taxon>
        <taxon>Solanales</taxon>
        <taxon>Solanaceae</taxon>
        <taxon>Solanoideae</taxon>
        <taxon>Solaneae</taxon>
        <taxon>Solanum</taxon>
    </lineage>
</organism>
<dbReference type="InterPro" id="IPR031052">
    <property type="entry name" value="FHY3/FAR1"/>
</dbReference>
<comment type="caution">
    <text evidence="3">The sequence shown here is derived from an EMBL/GenBank/DDBJ whole genome shotgun (WGS) entry which is preliminary data.</text>
</comment>
<dbReference type="AlphaFoldDB" id="A0A9J6A6V5"/>
<dbReference type="GO" id="GO:0008270">
    <property type="term" value="F:zinc ion binding"/>
    <property type="evidence" value="ECO:0007669"/>
    <property type="project" value="UniProtKB-UniRule"/>
</dbReference>
<protein>
    <recommendedName>
        <fullName evidence="1">Protein FAR1-RELATED SEQUENCE</fullName>
    </recommendedName>
</protein>
<evidence type="ECO:0000259" key="2">
    <source>
        <dbReference type="Pfam" id="PF03101"/>
    </source>
</evidence>
<proteinExistence type="inferred from homology"/>
<dbReference type="PANTHER" id="PTHR31669">
    <property type="entry name" value="PROTEIN FAR1-RELATED SEQUENCE 10-RELATED"/>
    <property type="match status" value="1"/>
</dbReference>
<feature type="domain" description="FAR1" evidence="2">
    <location>
        <begin position="11"/>
        <end position="60"/>
    </location>
</feature>
<keyword evidence="4" id="KW-1185">Reference proteome</keyword>
<evidence type="ECO:0000313" key="3">
    <source>
        <dbReference type="EMBL" id="KAG5620019.1"/>
    </source>
</evidence>
<comment type="subcellular location">
    <subcellularLocation>
        <location evidence="1">Nucleus</location>
    </subcellularLocation>
</comment>
<reference evidence="3 4" key="1">
    <citation type="submission" date="2020-09" db="EMBL/GenBank/DDBJ databases">
        <title>De no assembly of potato wild relative species, Solanum commersonii.</title>
        <authorList>
            <person name="Cho K."/>
        </authorList>
    </citation>
    <scope>NUCLEOTIDE SEQUENCE [LARGE SCALE GENOMIC DNA]</scope>
    <source>
        <strain evidence="3">LZ3.2</strain>
        <tissue evidence="3">Leaf</tissue>
    </source>
</reference>
<keyword evidence="1" id="KW-0539">Nucleus</keyword>
<comment type="function">
    <text evidence="1">Putative transcription activator involved in regulating light control of development.</text>
</comment>
<dbReference type="Pfam" id="PF03101">
    <property type="entry name" value="FAR1"/>
    <property type="match status" value="1"/>
</dbReference>
<keyword evidence="1" id="KW-0862">Zinc</keyword>
<accession>A0A9J6A6V5</accession>
<dbReference type="GO" id="GO:0005634">
    <property type="term" value="C:nucleus"/>
    <property type="evidence" value="ECO:0007669"/>
    <property type="project" value="UniProtKB-SubCell"/>
</dbReference>
<dbReference type="Proteomes" id="UP000824120">
    <property type="component" value="Chromosome 2"/>
</dbReference>
<evidence type="ECO:0000313" key="4">
    <source>
        <dbReference type="Proteomes" id="UP000824120"/>
    </source>
</evidence>
<name>A0A9J6A6V5_SOLCO</name>
<keyword evidence="1" id="KW-0863">Zinc-finger</keyword>
<dbReference type="EMBL" id="JACXVP010000002">
    <property type="protein sequence ID" value="KAG5620019.1"/>
    <property type="molecule type" value="Genomic_DNA"/>
</dbReference>
<keyword evidence="1" id="KW-0479">Metal-binding</keyword>
<dbReference type="GO" id="GO:0006355">
    <property type="term" value="P:regulation of DNA-templated transcription"/>
    <property type="evidence" value="ECO:0007669"/>
    <property type="project" value="UniProtKB-UniRule"/>
</dbReference>
<evidence type="ECO:0000256" key="1">
    <source>
        <dbReference type="RuleBase" id="RU367018"/>
    </source>
</evidence>
<dbReference type="OrthoDB" id="1295349at2759"/>
<dbReference type="PANTHER" id="PTHR31669:SF299">
    <property type="entry name" value="PROTEIN FAR1-RELATED SEQUENCE"/>
    <property type="match status" value="1"/>
</dbReference>
<sequence>MKFDSYDHGFEYYNEYAARIGFSVRREYANKSKIHGYVTSRKITCYKEAHLLPSQKNVKLSQAHEIDLLDDSGICPKSSFEYVARQGVGEAYTNYLRDKRKESLQYRVARSLINYIEERVIKDPYFLFSLHLDVDVVSFDTTYRTNNDYCPLALFVRLNNHREMVVSHKHSSQIKILQLNACKHLNHIFKAHKSFSSEFGKLFFDYEYEADFLNA</sequence>
<dbReference type="InterPro" id="IPR004330">
    <property type="entry name" value="FAR1_DNA_bnd_dom"/>
</dbReference>
<comment type="similarity">
    <text evidence="1">Belongs to the FHY3/FAR1 family.</text>
</comment>
<gene>
    <name evidence="3" type="ORF">H5410_005237</name>
</gene>